<dbReference type="AlphaFoldDB" id="A0A379VWV5"/>
<dbReference type="EMBL" id="UGXR01000001">
    <property type="protein sequence ID" value="SUH11366.1"/>
    <property type="molecule type" value="Genomic_DNA"/>
</dbReference>
<reference evidence="1 2" key="1">
    <citation type="submission" date="2018-06" db="EMBL/GenBank/DDBJ databases">
        <authorList>
            <consortium name="Pathogen Informatics"/>
            <person name="Doyle S."/>
        </authorList>
    </citation>
    <scope>NUCLEOTIDE SEQUENCE [LARGE SCALE GENOMIC DNA]</scope>
    <source>
        <strain evidence="1 2">NCTC8256</strain>
    </source>
</reference>
<keyword evidence="1" id="KW-0808">Transferase</keyword>
<evidence type="ECO:0000313" key="1">
    <source>
        <dbReference type="EMBL" id="SUH11366.1"/>
    </source>
</evidence>
<keyword evidence="1" id="KW-0489">Methyltransferase</keyword>
<sequence>MLLLGNRQLLLLDRTKWAQNRLLRFDFEEILSRRETDTLKATSVLLHKDSLLPGSGAPYLDSLDDNSHKHAFGVSEDLKYALRESIELLGNEAMRYLINNELAYYTGKRAINPDELSRECLRYMYRLLFLFYIEARPELGYAPMTAKTYLQGYSLETLRDLEMIPLTSEEDRNGRYFHDSLNMLFKLVRDGYSGGVKMQSDLESGDQITIHSHQFSVPRLESHLFEANNTRILNRVVFRNETLQQIIQAMSLSRPGKGRFNRRGAYLLSSVGYQPVRCSV</sequence>
<proteinExistence type="predicted"/>
<evidence type="ECO:0000313" key="2">
    <source>
        <dbReference type="Proteomes" id="UP000254346"/>
    </source>
</evidence>
<protein>
    <submittedName>
        <fullName evidence="1">Type II restriction enzyme, methylase subunit</fullName>
    </submittedName>
</protein>
<dbReference type="GO" id="GO:0032259">
    <property type="term" value="P:methylation"/>
    <property type="evidence" value="ECO:0007669"/>
    <property type="project" value="UniProtKB-KW"/>
</dbReference>
<accession>A0A379VWV5</accession>
<dbReference type="GO" id="GO:0008168">
    <property type="term" value="F:methyltransferase activity"/>
    <property type="evidence" value="ECO:0007669"/>
    <property type="project" value="UniProtKB-KW"/>
</dbReference>
<name>A0A379VWV5_SALET</name>
<organism evidence="1 2">
    <name type="scientific">Salmonella enterica I</name>
    <dbReference type="NCBI Taxonomy" id="59201"/>
    <lineage>
        <taxon>Bacteria</taxon>
        <taxon>Pseudomonadati</taxon>
        <taxon>Pseudomonadota</taxon>
        <taxon>Gammaproteobacteria</taxon>
        <taxon>Enterobacterales</taxon>
        <taxon>Enterobacteriaceae</taxon>
        <taxon>Salmonella</taxon>
    </lineage>
</organism>
<dbReference type="Proteomes" id="UP000254346">
    <property type="component" value="Unassembled WGS sequence"/>
</dbReference>
<gene>
    <name evidence="1" type="ORF">NCTC8256_05409</name>
</gene>